<dbReference type="Pfam" id="PF03227">
    <property type="entry name" value="GILT"/>
    <property type="match status" value="1"/>
</dbReference>
<accession>A0A1Q3FFR6</accession>
<keyword evidence="3" id="KW-0732">Signal</keyword>
<reference evidence="4" key="1">
    <citation type="submission" date="2017-01" db="EMBL/GenBank/DDBJ databases">
        <title>A deep insight into the sialotranscriptome of adult male and female Cluex tarsalis mosquitoes.</title>
        <authorList>
            <person name="Ribeiro J.M."/>
            <person name="Moreira F."/>
            <person name="Bernard K.A."/>
            <person name="Calvo E."/>
        </authorList>
    </citation>
    <scope>NUCLEOTIDE SEQUENCE</scope>
    <source>
        <strain evidence="4">Kern County</strain>
        <tissue evidence="4">Salivary glands</tissue>
    </source>
</reference>
<feature type="signal peptide" evidence="3">
    <location>
        <begin position="1"/>
        <end position="24"/>
    </location>
</feature>
<name>A0A1Q3FFR6_CULTA</name>
<dbReference type="AlphaFoldDB" id="A0A1Q3FFR6"/>
<evidence type="ECO:0000256" key="1">
    <source>
        <dbReference type="ARBA" id="ARBA00005679"/>
    </source>
</evidence>
<proteinExistence type="inferred from homology"/>
<organism evidence="4">
    <name type="scientific">Culex tarsalis</name>
    <name type="common">Encephalitis mosquito</name>
    <dbReference type="NCBI Taxonomy" id="7177"/>
    <lineage>
        <taxon>Eukaryota</taxon>
        <taxon>Metazoa</taxon>
        <taxon>Ecdysozoa</taxon>
        <taxon>Arthropoda</taxon>
        <taxon>Hexapoda</taxon>
        <taxon>Insecta</taxon>
        <taxon>Pterygota</taxon>
        <taxon>Neoptera</taxon>
        <taxon>Endopterygota</taxon>
        <taxon>Diptera</taxon>
        <taxon>Nematocera</taxon>
        <taxon>Culicoidea</taxon>
        <taxon>Culicidae</taxon>
        <taxon>Culicinae</taxon>
        <taxon>Culicini</taxon>
        <taxon>Culex</taxon>
        <taxon>Culex</taxon>
    </lineage>
</organism>
<protein>
    <submittedName>
        <fullName evidence="4">Putative gamma-interferon inducible lysosomal thiol reductase</fullName>
    </submittedName>
</protein>
<evidence type="ECO:0000256" key="3">
    <source>
        <dbReference type="SAM" id="SignalP"/>
    </source>
</evidence>
<dbReference type="EMBL" id="GFDL01008661">
    <property type="protein sequence ID" value="JAV26384.1"/>
    <property type="molecule type" value="Transcribed_RNA"/>
</dbReference>
<dbReference type="PANTHER" id="PTHR13234">
    <property type="entry name" value="GAMMA-INTERFERON INDUCIBLE LYSOSOMAL THIOL REDUCTASE GILT"/>
    <property type="match status" value="1"/>
</dbReference>
<sequence>MQRVVPVVVLALAVLASNVALLSANTTRVKVTLYYEHLCPDSIRWVSNQLAPNYNALRNVMDIEFIPFGKSRSINGGESFECQHGPLECEGNMVQSCVLNFLPEQDRQVSYVSCQMDFNADPRGWECAFRSGVNLMNARGCAEGLQGVQLQLEAERRTRQIPLTFVPTIVFNDQFDQSLTDRAFTDFFGVMCDLTNNGAVGC</sequence>
<keyword evidence="2" id="KW-0325">Glycoprotein</keyword>
<comment type="similarity">
    <text evidence="1">Belongs to the GILT family.</text>
</comment>
<evidence type="ECO:0000313" key="4">
    <source>
        <dbReference type="EMBL" id="JAV26384.1"/>
    </source>
</evidence>
<dbReference type="GO" id="GO:0016671">
    <property type="term" value="F:oxidoreductase activity, acting on a sulfur group of donors, disulfide as acceptor"/>
    <property type="evidence" value="ECO:0007669"/>
    <property type="project" value="InterPro"/>
</dbReference>
<feature type="chain" id="PRO_5013383772" evidence="3">
    <location>
        <begin position="25"/>
        <end position="202"/>
    </location>
</feature>
<dbReference type="InterPro" id="IPR004911">
    <property type="entry name" value="Interferon-induced_GILT"/>
</dbReference>
<evidence type="ECO:0000256" key="2">
    <source>
        <dbReference type="ARBA" id="ARBA00023180"/>
    </source>
</evidence>
<dbReference type="PANTHER" id="PTHR13234:SF68">
    <property type="entry name" value="GH19763P"/>
    <property type="match status" value="1"/>
</dbReference>